<feature type="region of interest" description="Disordered" evidence="1">
    <location>
        <begin position="56"/>
        <end position="147"/>
    </location>
</feature>
<dbReference type="InterPro" id="IPR014044">
    <property type="entry name" value="CAP_dom"/>
</dbReference>
<dbReference type="Pfam" id="PF00188">
    <property type="entry name" value="CAP"/>
    <property type="match status" value="1"/>
</dbReference>
<evidence type="ECO:0000313" key="4">
    <source>
        <dbReference type="EMBL" id="RAK29409.1"/>
    </source>
</evidence>
<name>A0A327Z2T9_9ACTN</name>
<reference evidence="4 5" key="1">
    <citation type="submission" date="2018-06" db="EMBL/GenBank/DDBJ databases">
        <title>Genomic Encyclopedia of Type Strains, Phase III (KMG-III): the genomes of soil and plant-associated and newly described type strains.</title>
        <authorList>
            <person name="Whitman W."/>
        </authorList>
    </citation>
    <scope>NUCLEOTIDE SEQUENCE [LARGE SCALE GENOMIC DNA]</scope>
    <source>
        <strain evidence="4 5">CGMCC 4.7090</strain>
    </source>
</reference>
<organism evidence="4 5">
    <name type="scientific">Actinoplanes lutulentus</name>
    <dbReference type="NCBI Taxonomy" id="1287878"/>
    <lineage>
        <taxon>Bacteria</taxon>
        <taxon>Bacillati</taxon>
        <taxon>Actinomycetota</taxon>
        <taxon>Actinomycetes</taxon>
        <taxon>Micromonosporales</taxon>
        <taxon>Micromonosporaceae</taxon>
        <taxon>Actinoplanes</taxon>
    </lineage>
</organism>
<gene>
    <name evidence="4" type="ORF">B0I29_118201</name>
</gene>
<dbReference type="InterPro" id="IPR035940">
    <property type="entry name" value="CAP_sf"/>
</dbReference>
<proteinExistence type="predicted"/>
<dbReference type="PANTHER" id="PTHR31157">
    <property type="entry name" value="SCP DOMAIN-CONTAINING PROTEIN"/>
    <property type="match status" value="1"/>
</dbReference>
<dbReference type="CDD" id="cd05379">
    <property type="entry name" value="CAP_bacterial"/>
    <property type="match status" value="1"/>
</dbReference>
<dbReference type="Gene3D" id="3.40.33.10">
    <property type="entry name" value="CAP"/>
    <property type="match status" value="1"/>
</dbReference>
<feature type="region of interest" description="Disordered" evidence="1">
    <location>
        <begin position="1"/>
        <end position="29"/>
    </location>
</feature>
<dbReference type="Proteomes" id="UP000249341">
    <property type="component" value="Unassembled WGS sequence"/>
</dbReference>
<sequence length="295" mass="31575">MSGLDRGRWSTVRAPEKAGAPETDGIDDDMRKPLVLACVAAAALAAGGITATALAQASPDVPEVPDVQLYGEPMLPDPDDAAFAEPSAPAGKWVGEPGPDPVSKSPVRVSKSPAAKEDKAETPEPKSPKNRDKAEVQRQPQPDAPARDAIAGAREAVTARDISNSPAAPVQQQVLALVNKNRRAHGCDSLTPDRRLIEAANEHAADMAKRGYFAHEDRQGERAGSRVAGAGYEWKRYGENIARGQKSPFEVVSDWMDSPAHRENILDCRLDQMGVGFAIAGDDTPYWVQDFATPR</sequence>
<evidence type="ECO:0000256" key="1">
    <source>
        <dbReference type="SAM" id="MobiDB-lite"/>
    </source>
</evidence>
<evidence type="ECO:0000313" key="5">
    <source>
        <dbReference type="Proteomes" id="UP000249341"/>
    </source>
</evidence>
<feature type="transmembrane region" description="Helical" evidence="2">
    <location>
        <begin position="34"/>
        <end position="55"/>
    </location>
</feature>
<keyword evidence="2" id="KW-0472">Membrane</keyword>
<feature type="compositionally biased region" description="Low complexity" evidence="1">
    <location>
        <begin position="101"/>
        <end position="113"/>
    </location>
</feature>
<dbReference type="SUPFAM" id="SSF55797">
    <property type="entry name" value="PR-1-like"/>
    <property type="match status" value="1"/>
</dbReference>
<dbReference type="RefSeq" id="WP_146616963.1">
    <property type="nucleotide sequence ID" value="NZ_JACHWI010000003.1"/>
</dbReference>
<comment type="caution">
    <text evidence="4">The sequence shown here is derived from an EMBL/GenBank/DDBJ whole genome shotgun (WGS) entry which is preliminary data.</text>
</comment>
<dbReference type="AlphaFoldDB" id="A0A327Z2T9"/>
<keyword evidence="5" id="KW-1185">Reference proteome</keyword>
<accession>A0A327Z2T9</accession>
<evidence type="ECO:0000259" key="3">
    <source>
        <dbReference type="Pfam" id="PF00188"/>
    </source>
</evidence>
<feature type="domain" description="SCP" evidence="3">
    <location>
        <begin position="175"/>
        <end position="291"/>
    </location>
</feature>
<keyword evidence="2" id="KW-0812">Transmembrane</keyword>
<keyword evidence="2" id="KW-1133">Transmembrane helix</keyword>
<dbReference type="OrthoDB" id="8611574at2"/>
<protein>
    <submittedName>
        <fullName evidence="4">Uncharacterized protein YkwD</fullName>
    </submittedName>
</protein>
<dbReference type="EMBL" id="QLMJ01000018">
    <property type="protein sequence ID" value="RAK29409.1"/>
    <property type="molecule type" value="Genomic_DNA"/>
</dbReference>
<feature type="compositionally biased region" description="Basic and acidic residues" evidence="1">
    <location>
        <begin position="114"/>
        <end position="136"/>
    </location>
</feature>
<dbReference type="PANTHER" id="PTHR31157:SF1">
    <property type="entry name" value="SCP DOMAIN-CONTAINING PROTEIN"/>
    <property type="match status" value="1"/>
</dbReference>
<evidence type="ECO:0000256" key="2">
    <source>
        <dbReference type="SAM" id="Phobius"/>
    </source>
</evidence>